<name>A0A086TDL9_HAPC1</name>
<comment type="caution">
    <text evidence="1">The sequence shown here is derived from an EMBL/GenBank/DDBJ whole genome shotgun (WGS) entry which is preliminary data.</text>
</comment>
<dbReference type="STRING" id="857340.A0A086TDL9"/>
<keyword evidence="2" id="KW-1185">Reference proteome</keyword>
<dbReference type="Proteomes" id="UP000029964">
    <property type="component" value="Unassembled WGS sequence"/>
</dbReference>
<dbReference type="EMBL" id="JPKY01000009">
    <property type="protein sequence ID" value="KFH47451.1"/>
    <property type="molecule type" value="Genomic_DNA"/>
</dbReference>
<proteinExistence type="predicted"/>
<organism evidence="1 2">
    <name type="scientific">Hapsidospora chrysogenum (strain ATCC 11550 / CBS 779.69 / DSM 880 / IAM 14645 / JCM 23072 / IMI 49137)</name>
    <name type="common">Acremonium chrysogenum</name>
    <dbReference type="NCBI Taxonomy" id="857340"/>
    <lineage>
        <taxon>Eukaryota</taxon>
        <taxon>Fungi</taxon>
        <taxon>Dikarya</taxon>
        <taxon>Ascomycota</taxon>
        <taxon>Pezizomycotina</taxon>
        <taxon>Sordariomycetes</taxon>
        <taxon>Hypocreomycetidae</taxon>
        <taxon>Hypocreales</taxon>
        <taxon>Bionectriaceae</taxon>
        <taxon>Hapsidospora</taxon>
    </lineage>
</organism>
<evidence type="ECO:0008006" key="3">
    <source>
        <dbReference type="Google" id="ProtNLM"/>
    </source>
</evidence>
<protein>
    <recommendedName>
        <fullName evidence="3">F-box domain-containing protein</fullName>
    </recommendedName>
</protein>
<dbReference type="AlphaFoldDB" id="A0A086TDL9"/>
<reference evidence="2" key="1">
    <citation type="journal article" date="2014" name="Genome Announc.">
        <title>Genome sequence and annotation of Acremonium chrysogenum, producer of the beta-lactam antibiotic cephalosporin C.</title>
        <authorList>
            <person name="Terfehr D."/>
            <person name="Dahlmann T.A."/>
            <person name="Specht T."/>
            <person name="Zadra I."/>
            <person name="Kuernsteiner H."/>
            <person name="Kueck U."/>
        </authorList>
    </citation>
    <scope>NUCLEOTIDE SEQUENCE [LARGE SCALE GENOMIC DNA]</scope>
    <source>
        <strain evidence="2">ATCC 11550 / CBS 779.69 / DSM 880 / IAM 14645 / JCM 23072 / IMI 49137</strain>
    </source>
</reference>
<evidence type="ECO:0000313" key="2">
    <source>
        <dbReference type="Proteomes" id="UP000029964"/>
    </source>
</evidence>
<sequence length="428" mass="48671">MVHITNLPCELVAAILSQLDGLDDLINAIVSCRHLYAAFQEWPSVAGNIVHNFFDPELLPFAVTAQQVSTLPQPRTASAVRDFVDLLSRSDRAVLSNLRSMSLRSIYDMLDTEDAITDLAFDMAECAWQEMQFDSTYRTLGSLRAVGLSPAEAFRFVRAFYRTEIFFKAFKTNAKNPDPEVIRQSQMWLVTSFAQFEIEQIACVHDYLERTFHKRYGDILMRAMEFGALQVNYRTLGDNVWTQRWISQGIASLPRLQNKSLAAKRAALLSALGDNVPAAFLWKALKGQHELYRTHKSAAALSPRDALDADSGPPSAFDYANMDILFDEEDRPTGEVVLATLPEDDRGLREMAYVLWDMERMKNWNLWKQIDLAPEVSSNYPRTKDLFHMQALWTYCEDVWRTGGRGMLPVAARNIGGLDSLASWYREN</sequence>
<accession>A0A086TDL9</accession>
<gene>
    <name evidence="1" type="ORF">ACRE_016180</name>
</gene>
<dbReference type="OrthoDB" id="5427059at2759"/>
<evidence type="ECO:0000313" key="1">
    <source>
        <dbReference type="EMBL" id="KFH47451.1"/>
    </source>
</evidence>
<dbReference type="HOGENOM" id="CLU_047021_1_0_1"/>